<evidence type="ECO:0000313" key="2">
    <source>
        <dbReference type="Proteomes" id="UP001065174"/>
    </source>
</evidence>
<dbReference type="InterPro" id="IPR039498">
    <property type="entry name" value="NTP_transf_5"/>
</dbReference>
<name>A0ABY6CQ64_9BACT</name>
<keyword evidence="2" id="KW-1185">Reference proteome</keyword>
<dbReference type="Proteomes" id="UP001065174">
    <property type="component" value="Chromosome"/>
</dbReference>
<reference evidence="1" key="1">
    <citation type="submission" date="2022-09" db="EMBL/GenBank/DDBJ databases">
        <title>Comparative genomics and taxonomic characterization of three novel marine species of genus Reichenbachiella exhibiting antioxidant and polysaccharide degradation activities.</title>
        <authorList>
            <person name="Muhammad N."/>
            <person name="Lee Y.-J."/>
            <person name="Ko J."/>
            <person name="Kim S.-G."/>
        </authorList>
    </citation>
    <scope>NUCLEOTIDE SEQUENCE</scope>
    <source>
        <strain evidence="1">BKB1-1</strain>
    </source>
</reference>
<evidence type="ECO:0000313" key="1">
    <source>
        <dbReference type="EMBL" id="UXP32658.1"/>
    </source>
</evidence>
<dbReference type="Pfam" id="PF14907">
    <property type="entry name" value="NTP_transf_5"/>
    <property type="match status" value="1"/>
</dbReference>
<gene>
    <name evidence="1" type="ORF">N6H18_01575</name>
</gene>
<sequence>MKSHIDFWPSSQQLFLLKACTLSGTEAISNFEKWQLTLVLNPQKTGDQLLATVFDQIDGGSQRLLPLLHYNLHLHLPDDPILKAIKGYNRYVWSKNQIIFFQVKKIINLLDNHQIEHFFVKGVPLAKHYYGSDGIRPMSDLDIVVHESDVHELWDLLSQEGWKDLYSKQYVDTKRLVGNSRCLINNKKDEIDTHWRVFKDSFSEHDEIELWEDLALLEIDGMKTKMLNPTFQLLHTIIHGMRWNELPSFRWICDSMIIIKTDSINWEQLLSFSEKRKYSLRISAALSYLRDEFDAVIPDEVFDRLNNIKVSSIEKKFFNKLTTKHEARSLSNVLLRHYQFKLYHANNNVFNEIWVYLNHHKTNWGTKNVLASLFSLIGHKMGLTKHPLDKLK</sequence>
<proteinExistence type="predicted"/>
<protein>
    <submittedName>
        <fullName evidence="1">Nucleotidyltransferase family protein</fullName>
    </submittedName>
</protein>
<accession>A0ABY6CQ64</accession>
<dbReference type="RefSeq" id="WP_262310093.1">
    <property type="nucleotide sequence ID" value="NZ_CP106679.1"/>
</dbReference>
<dbReference type="Gene3D" id="3.30.460.40">
    <property type="match status" value="1"/>
</dbReference>
<dbReference type="EMBL" id="CP106679">
    <property type="protein sequence ID" value="UXP32658.1"/>
    <property type="molecule type" value="Genomic_DNA"/>
</dbReference>
<organism evidence="1 2">
    <name type="scientific">Reichenbachiella agarivorans</name>
    <dbReference type="NCBI Taxonomy" id="2979464"/>
    <lineage>
        <taxon>Bacteria</taxon>
        <taxon>Pseudomonadati</taxon>
        <taxon>Bacteroidota</taxon>
        <taxon>Cytophagia</taxon>
        <taxon>Cytophagales</taxon>
        <taxon>Reichenbachiellaceae</taxon>
        <taxon>Reichenbachiella</taxon>
    </lineage>
</organism>